<dbReference type="GeneTree" id="ENSGT00390000000288"/>
<feature type="domain" description="Apoptosis-antagonizing transcription factor C-terminal" evidence="2">
    <location>
        <begin position="370"/>
        <end position="454"/>
    </location>
</feature>
<evidence type="ECO:0000313" key="5">
    <source>
        <dbReference type="Proteomes" id="UP000694388"/>
    </source>
</evidence>
<comment type="similarity">
    <text evidence="1">Belongs to the AATF family.</text>
</comment>
<evidence type="ECO:0000259" key="2">
    <source>
        <dbReference type="Pfam" id="PF08164"/>
    </source>
</evidence>
<accession>A0A8C4QR11</accession>
<evidence type="ECO:0000313" key="4">
    <source>
        <dbReference type="Ensembl" id="ENSEBUP00000018177.1"/>
    </source>
</evidence>
<organism evidence="4 5">
    <name type="scientific">Eptatretus burgeri</name>
    <name type="common">Inshore hagfish</name>
    <dbReference type="NCBI Taxonomy" id="7764"/>
    <lineage>
        <taxon>Eukaryota</taxon>
        <taxon>Metazoa</taxon>
        <taxon>Chordata</taxon>
        <taxon>Craniata</taxon>
        <taxon>Vertebrata</taxon>
        <taxon>Cyclostomata</taxon>
        <taxon>Myxini</taxon>
        <taxon>Myxiniformes</taxon>
        <taxon>Myxinidae</taxon>
        <taxon>Eptatretinae</taxon>
        <taxon>Eptatretus</taxon>
    </lineage>
</organism>
<evidence type="ECO:0000259" key="3">
    <source>
        <dbReference type="Pfam" id="PF13339"/>
    </source>
</evidence>
<keyword evidence="5" id="KW-1185">Reference proteome</keyword>
<dbReference type="InterPro" id="IPR012617">
    <property type="entry name" value="AATF_C"/>
</dbReference>
<dbReference type="GO" id="GO:0005730">
    <property type="term" value="C:nucleolus"/>
    <property type="evidence" value="ECO:0007669"/>
    <property type="project" value="TreeGrafter"/>
</dbReference>
<dbReference type="InterPro" id="IPR039223">
    <property type="entry name" value="AATF/Bfr2"/>
</dbReference>
<sequence length="461" mass="52946">MAETVSNRISRLLATRPLLDPEDDGWDEASAAKVVSRLEEEAYVEDRNPPRDGSRLRKVVGNMGVLDPCYRAKATSRRLLEEEESSSKEKCFSEDHEKLFMAAEDPLNDGRGNEDWYEFSSEKEKVFVDESAPEIEPTFAPGAKEMVTLKMKQGDEERGQAVKDQLAQDADQDDTCEAMWDYLLEARIALQRVLSPANQLPHPVISTHPLFIGTADIQTAVNQGHQTLIQLSESLLELQKALMLHFPGTKALEENDEEMDLMGCTDGESNKRRKIEDMDVKCTQDACGGSKILSKRFMEFQEFRDKALTEWDDRTRLTSLESRPILSRVHLALCDMRRLITRTQVGRLCDETGNCEKKFDEEKYNDDDFYHQLLRELIERKTLLTDPNGQVSWGRQWLDLQKLRNRVKRHVDRRASKGRKLRYDIHPKLVSLMAPHDTTSMDDTARSDLFRSLFGEKEPGF</sequence>
<dbReference type="Pfam" id="PF08164">
    <property type="entry name" value="TRAUB"/>
    <property type="match status" value="1"/>
</dbReference>
<evidence type="ECO:0000256" key="1">
    <source>
        <dbReference type="ARBA" id="ARBA00008966"/>
    </source>
</evidence>
<dbReference type="Proteomes" id="UP000694388">
    <property type="component" value="Unplaced"/>
</dbReference>
<dbReference type="Ensembl" id="ENSEBUT00000018753.1">
    <property type="protein sequence ID" value="ENSEBUP00000018177.1"/>
    <property type="gene ID" value="ENSEBUG00000011354.1"/>
</dbReference>
<proteinExistence type="inferred from homology"/>
<feature type="domain" description="AATF leucine zipper-containing" evidence="3">
    <location>
        <begin position="177"/>
        <end position="314"/>
    </location>
</feature>
<dbReference type="InterPro" id="IPR025160">
    <property type="entry name" value="AATF"/>
</dbReference>
<reference evidence="4" key="1">
    <citation type="submission" date="2025-05" db="UniProtKB">
        <authorList>
            <consortium name="Ensembl"/>
        </authorList>
    </citation>
    <scope>IDENTIFICATION</scope>
</reference>
<dbReference type="Ensembl" id="ENSEBUT00000018800.1">
    <property type="protein sequence ID" value="ENSEBUP00000018224.1"/>
    <property type="gene ID" value="ENSEBUG00000011354.1"/>
</dbReference>
<protein>
    <submittedName>
        <fullName evidence="4">Apoptosis antagonizing transcription factor</fullName>
    </submittedName>
</protein>
<dbReference type="PANTHER" id="PTHR15565:SF0">
    <property type="entry name" value="PROTEIN AATF"/>
    <property type="match status" value="1"/>
</dbReference>
<dbReference type="AlphaFoldDB" id="A0A8C4QR11"/>
<dbReference type="Pfam" id="PF13339">
    <property type="entry name" value="AATF-Che1"/>
    <property type="match status" value="1"/>
</dbReference>
<name>A0A8C4QR11_EPTBU</name>
<dbReference type="GO" id="GO:0006357">
    <property type="term" value="P:regulation of transcription by RNA polymerase II"/>
    <property type="evidence" value="ECO:0007669"/>
    <property type="project" value="TreeGrafter"/>
</dbReference>
<dbReference type="PANTHER" id="PTHR15565">
    <property type="entry name" value="AATF PROTEIN APOPTOSIS ANTAGONIZING TRANSCRIPTION FACTOR"/>
    <property type="match status" value="1"/>
</dbReference>